<comment type="caution">
    <text evidence="10">The sequence shown here is derived from an EMBL/GenBank/DDBJ whole genome shotgun (WGS) entry which is preliminary data.</text>
</comment>
<dbReference type="Proteomes" id="UP000824264">
    <property type="component" value="Unassembled WGS sequence"/>
</dbReference>
<dbReference type="InterPro" id="IPR004013">
    <property type="entry name" value="PHP_dom"/>
</dbReference>
<name>A0A9D1U9T8_9BACT</name>
<feature type="domain" description="PHP" evidence="9">
    <location>
        <begin position="5"/>
        <end position="201"/>
    </location>
</feature>
<dbReference type="GO" id="GO:0000105">
    <property type="term" value="P:L-histidine biosynthetic process"/>
    <property type="evidence" value="ECO:0007669"/>
    <property type="project" value="UniProtKB-UniRule"/>
</dbReference>
<dbReference type="InterPro" id="IPR010140">
    <property type="entry name" value="Histidinol_P_phosphatase_HisJ"/>
</dbReference>
<evidence type="ECO:0000256" key="5">
    <source>
        <dbReference type="ARBA" id="ARBA00022801"/>
    </source>
</evidence>
<dbReference type="Pfam" id="PF02811">
    <property type="entry name" value="PHP"/>
    <property type="match status" value="1"/>
</dbReference>
<keyword evidence="4 8" id="KW-0028">Amino-acid biosynthesis</keyword>
<comment type="similarity">
    <text evidence="2 8">Belongs to the PHP hydrolase family. HisK subfamily.</text>
</comment>
<evidence type="ECO:0000313" key="10">
    <source>
        <dbReference type="EMBL" id="HIW79842.1"/>
    </source>
</evidence>
<accession>A0A9D1U9T8</accession>
<dbReference type="GO" id="GO:0004401">
    <property type="term" value="F:histidinol-phosphatase activity"/>
    <property type="evidence" value="ECO:0007669"/>
    <property type="project" value="UniProtKB-UniRule"/>
</dbReference>
<evidence type="ECO:0000256" key="7">
    <source>
        <dbReference type="ARBA" id="ARBA00049158"/>
    </source>
</evidence>
<dbReference type="EC" id="3.1.3.15" evidence="3 8"/>
<evidence type="ECO:0000259" key="9">
    <source>
        <dbReference type="Pfam" id="PF02811"/>
    </source>
</evidence>
<dbReference type="GO" id="GO:0005737">
    <property type="term" value="C:cytoplasm"/>
    <property type="evidence" value="ECO:0007669"/>
    <property type="project" value="TreeGrafter"/>
</dbReference>
<sequence length="272" mass="30626">MILADVHNHTNASHGKASVAEMYAAAKERGLAVYGFSEHSPRPEAYSYPVEYREHLRECFVRYASEVMQLRALSGTPRVLFGMELDWFPSERSFMEAAVAAYPFDYIIGGIHFLGSWGFDFTQDDWKVSPQQCATRYENYFRTLADMARSGLVNVAAHPDIIKLYTIDVFRQWIVLPESLELVAEALKALRDNGVAMEISSAGLRKPCKEIYPGPEIMGLAADIGVKISFGSDAHCANTPAYGFDQLEAYARSYGFRSNVVFENRKPQEMDF</sequence>
<gene>
    <name evidence="10" type="ORF">H9874_11980</name>
</gene>
<protein>
    <recommendedName>
        <fullName evidence="3 8">Histidinol-phosphatase</fullName>
        <shortName evidence="8">HolPase</shortName>
        <ecNumber evidence="3 8">3.1.3.15</ecNumber>
    </recommendedName>
</protein>
<dbReference type="NCBIfam" id="TIGR01856">
    <property type="entry name" value="hisJ_fam"/>
    <property type="match status" value="1"/>
</dbReference>
<dbReference type="Gene3D" id="3.20.20.140">
    <property type="entry name" value="Metal-dependent hydrolases"/>
    <property type="match status" value="1"/>
</dbReference>
<evidence type="ECO:0000256" key="3">
    <source>
        <dbReference type="ARBA" id="ARBA00013085"/>
    </source>
</evidence>
<evidence type="ECO:0000256" key="2">
    <source>
        <dbReference type="ARBA" id="ARBA00009152"/>
    </source>
</evidence>
<organism evidence="10 11">
    <name type="scientific">Candidatus Bilophila faecipullorum</name>
    <dbReference type="NCBI Taxonomy" id="2838482"/>
    <lineage>
        <taxon>Bacteria</taxon>
        <taxon>Pseudomonadati</taxon>
        <taxon>Thermodesulfobacteriota</taxon>
        <taxon>Desulfovibrionia</taxon>
        <taxon>Desulfovibrionales</taxon>
        <taxon>Desulfovibrionaceae</taxon>
        <taxon>Bilophila</taxon>
    </lineage>
</organism>
<proteinExistence type="inferred from homology"/>
<dbReference type="AlphaFoldDB" id="A0A9D1U9T8"/>
<evidence type="ECO:0000256" key="8">
    <source>
        <dbReference type="RuleBase" id="RU366003"/>
    </source>
</evidence>
<comment type="catalytic activity">
    <reaction evidence="7 8">
        <text>L-histidinol phosphate + H2O = L-histidinol + phosphate</text>
        <dbReference type="Rhea" id="RHEA:14465"/>
        <dbReference type="ChEBI" id="CHEBI:15377"/>
        <dbReference type="ChEBI" id="CHEBI:43474"/>
        <dbReference type="ChEBI" id="CHEBI:57699"/>
        <dbReference type="ChEBI" id="CHEBI:57980"/>
        <dbReference type="EC" id="3.1.3.15"/>
    </reaction>
</comment>
<keyword evidence="5 8" id="KW-0378">Hydrolase</keyword>
<evidence type="ECO:0000256" key="1">
    <source>
        <dbReference type="ARBA" id="ARBA00004970"/>
    </source>
</evidence>
<keyword evidence="6 8" id="KW-0368">Histidine biosynthesis</keyword>
<comment type="pathway">
    <text evidence="1 8">Amino-acid biosynthesis; L-histidine biosynthesis; L-histidine from 5-phospho-alpha-D-ribose 1-diphosphate: step 8/9.</text>
</comment>
<evidence type="ECO:0000313" key="11">
    <source>
        <dbReference type="Proteomes" id="UP000824264"/>
    </source>
</evidence>
<dbReference type="PANTHER" id="PTHR21039:SF0">
    <property type="entry name" value="HISTIDINOL-PHOSPHATASE"/>
    <property type="match status" value="1"/>
</dbReference>
<dbReference type="PANTHER" id="PTHR21039">
    <property type="entry name" value="HISTIDINOL PHOSPHATASE-RELATED"/>
    <property type="match status" value="1"/>
</dbReference>
<dbReference type="InterPro" id="IPR016195">
    <property type="entry name" value="Pol/histidinol_Pase-like"/>
</dbReference>
<dbReference type="CDD" id="cd12110">
    <property type="entry name" value="PHP_HisPPase_Hisj_like"/>
    <property type="match status" value="1"/>
</dbReference>
<dbReference type="EMBL" id="DXGI01000448">
    <property type="protein sequence ID" value="HIW79842.1"/>
    <property type="molecule type" value="Genomic_DNA"/>
</dbReference>
<evidence type="ECO:0000256" key="4">
    <source>
        <dbReference type="ARBA" id="ARBA00022605"/>
    </source>
</evidence>
<evidence type="ECO:0000256" key="6">
    <source>
        <dbReference type="ARBA" id="ARBA00023102"/>
    </source>
</evidence>
<reference evidence="10" key="1">
    <citation type="journal article" date="2021" name="PeerJ">
        <title>Extensive microbial diversity within the chicken gut microbiome revealed by metagenomics and culture.</title>
        <authorList>
            <person name="Gilroy R."/>
            <person name="Ravi A."/>
            <person name="Getino M."/>
            <person name="Pursley I."/>
            <person name="Horton D.L."/>
            <person name="Alikhan N.F."/>
            <person name="Baker D."/>
            <person name="Gharbi K."/>
            <person name="Hall N."/>
            <person name="Watson M."/>
            <person name="Adriaenssens E.M."/>
            <person name="Foster-Nyarko E."/>
            <person name="Jarju S."/>
            <person name="Secka A."/>
            <person name="Antonio M."/>
            <person name="Oren A."/>
            <person name="Chaudhuri R.R."/>
            <person name="La Ragione R."/>
            <person name="Hildebrand F."/>
            <person name="Pallen M.J."/>
        </authorList>
    </citation>
    <scope>NUCLEOTIDE SEQUENCE</scope>
    <source>
        <strain evidence="10">ChiSxjej5B17-1746</strain>
    </source>
</reference>
<reference evidence="10" key="2">
    <citation type="submission" date="2021-04" db="EMBL/GenBank/DDBJ databases">
        <authorList>
            <person name="Gilroy R."/>
        </authorList>
    </citation>
    <scope>NUCLEOTIDE SEQUENCE</scope>
    <source>
        <strain evidence="10">ChiSxjej5B17-1746</strain>
    </source>
</reference>
<dbReference type="SUPFAM" id="SSF89550">
    <property type="entry name" value="PHP domain-like"/>
    <property type="match status" value="1"/>
</dbReference>